<evidence type="ECO:0000313" key="1">
    <source>
        <dbReference type="EMBL" id="MBC2601071.1"/>
    </source>
</evidence>
<protein>
    <submittedName>
        <fullName evidence="1">Putative sugar O-methyltransferase</fullName>
        <ecNumber evidence="1">2.1.1.-</ecNumber>
    </submittedName>
</protein>
<dbReference type="RefSeq" id="WP_185691797.1">
    <property type="nucleotide sequence ID" value="NZ_JACHVA010000046.1"/>
</dbReference>
<dbReference type="EC" id="2.1.1.-" evidence="1"/>
<name>A0A7X1E3H5_9BACT</name>
<comment type="caution">
    <text evidence="1">The sequence shown here is derived from an EMBL/GenBank/DDBJ whole genome shotgun (WGS) entry which is preliminary data.</text>
</comment>
<dbReference type="InterPro" id="IPR030807">
    <property type="entry name" value="Methyltran_NanM"/>
</dbReference>
<dbReference type="AlphaFoldDB" id="A0A7X1E3H5"/>
<dbReference type="EMBL" id="JACHVA010000046">
    <property type="protein sequence ID" value="MBC2601071.1"/>
    <property type="molecule type" value="Genomic_DNA"/>
</dbReference>
<proteinExistence type="predicted"/>
<reference evidence="1 2" key="1">
    <citation type="submission" date="2020-07" db="EMBL/GenBank/DDBJ databases">
        <authorList>
            <person name="Feng X."/>
        </authorList>
    </citation>
    <scope>NUCLEOTIDE SEQUENCE [LARGE SCALE GENOMIC DNA]</scope>
    <source>
        <strain evidence="1 2">JCM14086</strain>
    </source>
</reference>
<keyword evidence="1" id="KW-0489">Methyltransferase</keyword>
<accession>A0A7X1E3H5</accession>
<sequence length="358" mass="41775">MSQESEPFYNLSQLEEGLKPLKNQCAEEDTDLLQRIKGMYRNIKDHQENQPEIYQPAGEWRKHVNQRMPHYDAFYDDGTDRLGELLGNFWRNELGVLVKQYAGHKQLIENKEARISYAKTFAHDLMIWSNLYGSDFSQLEIPKVGHPWGYLWNGTLIGSKVLRYHALATQIEGMTADIEKPVVAEIGAGYCGMAHFLMKRTDRFTYIDFDLPETLVVGAYYLSKTLPDRKIYLHEGGSINWEKTIEEYDVILCPNWSIDNLPANSVDVFLNTFSLSEMSFPVIQKYLEKITTSCRHYFLHNNMDREGVVNEGHERTPASQYPLPENQFKLLYKHYDLFQQKHSGRDGDYREFLYQKIG</sequence>
<dbReference type="InterPro" id="IPR029063">
    <property type="entry name" value="SAM-dependent_MTases_sf"/>
</dbReference>
<keyword evidence="1" id="KW-0808">Transferase</keyword>
<gene>
    <name evidence="1" type="ORF">H5P30_04675</name>
</gene>
<organism evidence="1 2">
    <name type="scientific">Puniceicoccus vermicola</name>
    <dbReference type="NCBI Taxonomy" id="388746"/>
    <lineage>
        <taxon>Bacteria</taxon>
        <taxon>Pseudomonadati</taxon>
        <taxon>Verrucomicrobiota</taxon>
        <taxon>Opitutia</taxon>
        <taxon>Puniceicoccales</taxon>
        <taxon>Puniceicoccaceae</taxon>
        <taxon>Puniceicoccus</taxon>
    </lineage>
</organism>
<dbReference type="NCBIfam" id="TIGR04371">
    <property type="entry name" value="methyltran_NanM"/>
    <property type="match status" value="1"/>
</dbReference>
<dbReference type="SUPFAM" id="SSF53335">
    <property type="entry name" value="S-adenosyl-L-methionine-dependent methyltransferases"/>
    <property type="match status" value="1"/>
</dbReference>
<dbReference type="Proteomes" id="UP000525652">
    <property type="component" value="Unassembled WGS sequence"/>
</dbReference>
<dbReference type="GO" id="GO:0008168">
    <property type="term" value="F:methyltransferase activity"/>
    <property type="evidence" value="ECO:0007669"/>
    <property type="project" value="UniProtKB-KW"/>
</dbReference>
<dbReference type="GO" id="GO:0032259">
    <property type="term" value="P:methylation"/>
    <property type="evidence" value="ECO:0007669"/>
    <property type="project" value="UniProtKB-KW"/>
</dbReference>
<keyword evidence="2" id="KW-1185">Reference proteome</keyword>
<evidence type="ECO:0000313" key="2">
    <source>
        <dbReference type="Proteomes" id="UP000525652"/>
    </source>
</evidence>